<dbReference type="AlphaFoldDB" id="A0A2U9S8C6"/>
<evidence type="ECO:0000313" key="2">
    <source>
        <dbReference type="EMBL" id="AWU94826.1"/>
    </source>
</evidence>
<name>A0A2U9S8C6_9PROT</name>
<dbReference type="EMBL" id="CP029829">
    <property type="protein sequence ID" value="AWU94826.1"/>
    <property type="molecule type" value="Genomic_DNA"/>
</dbReference>
<sequence>MQPIERARRLSRSLQARFRIDLFSALVEREFERRLAEAILEAEREAYRRGREEALAGSSGPAVPVSTENGKAAVNPSPQREKGARPGGRPMTM</sequence>
<proteinExistence type="predicted"/>
<dbReference type="RefSeq" id="WP_111067430.1">
    <property type="nucleotide sequence ID" value="NZ_CP029829.1"/>
</dbReference>
<organism evidence="2 3">
    <name type="scientific">Azospirillum ramasamyi</name>
    <dbReference type="NCBI Taxonomy" id="682998"/>
    <lineage>
        <taxon>Bacteria</taxon>
        <taxon>Pseudomonadati</taxon>
        <taxon>Pseudomonadota</taxon>
        <taxon>Alphaproteobacteria</taxon>
        <taxon>Rhodospirillales</taxon>
        <taxon>Azospirillaceae</taxon>
        <taxon>Azospirillum</taxon>
    </lineage>
</organism>
<evidence type="ECO:0000256" key="1">
    <source>
        <dbReference type="SAM" id="MobiDB-lite"/>
    </source>
</evidence>
<accession>A0A2U9S8C6</accession>
<feature type="region of interest" description="Disordered" evidence="1">
    <location>
        <begin position="51"/>
        <end position="93"/>
    </location>
</feature>
<protein>
    <submittedName>
        <fullName evidence="2">Uncharacterized protein</fullName>
    </submittedName>
</protein>
<reference evidence="2 3" key="1">
    <citation type="journal article" date="2019" name="Int. J. Syst. Evol. Microbiol.">
        <title>Azospirillum ramasamyi sp. nov., a novel diazotrophic bacterium isolated from fermented bovine products.</title>
        <authorList>
            <person name="Anandham R."/>
            <person name="Heo J."/>
            <person name="Krishnamoorthy R."/>
            <person name="SenthilKumar M."/>
            <person name="Gopal N.O."/>
            <person name="Kim S.J."/>
            <person name="Kwon S.W."/>
        </authorList>
    </citation>
    <scope>NUCLEOTIDE SEQUENCE [LARGE SCALE GENOMIC DNA]</scope>
    <source>
        <strain evidence="2 3">M2T2B2</strain>
    </source>
</reference>
<gene>
    <name evidence="2" type="ORF">DM194_11440</name>
</gene>
<evidence type="ECO:0000313" key="3">
    <source>
        <dbReference type="Proteomes" id="UP000249605"/>
    </source>
</evidence>
<dbReference type="Proteomes" id="UP000249605">
    <property type="component" value="Chromosome"/>
</dbReference>
<dbReference type="KEGG" id="azm:DM194_11440"/>
<keyword evidence="3" id="KW-1185">Reference proteome</keyword>